<evidence type="ECO:0000313" key="5">
    <source>
        <dbReference type="EMBL" id="AWL09455.1"/>
    </source>
</evidence>
<dbReference type="Pfam" id="PF13181">
    <property type="entry name" value="TPR_8"/>
    <property type="match status" value="1"/>
</dbReference>
<evidence type="ECO:0000256" key="1">
    <source>
        <dbReference type="ARBA" id="ARBA00022737"/>
    </source>
</evidence>
<organism evidence="5 6">
    <name type="scientific">Aquirufa nivalisilvae</name>
    <dbReference type="NCBI Taxonomy" id="2516557"/>
    <lineage>
        <taxon>Bacteria</taxon>
        <taxon>Pseudomonadati</taxon>
        <taxon>Bacteroidota</taxon>
        <taxon>Cytophagia</taxon>
        <taxon>Cytophagales</taxon>
        <taxon>Flectobacillaceae</taxon>
        <taxon>Aquirufa</taxon>
    </lineage>
</organism>
<dbReference type="Pfam" id="PF13414">
    <property type="entry name" value="TPR_11"/>
    <property type="match status" value="1"/>
</dbReference>
<dbReference type="InterPro" id="IPR011990">
    <property type="entry name" value="TPR-like_helical_dom_sf"/>
</dbReference>
<feature type="repeat" description="TPR" evidence="3">
    <location>
        <begin position="133"/>
        <end position="166"/>
    </location>
</feature>
<dbReference type="InterPro" id="IPR050498">
    <property type="entry name" value="Ycf3"/>
</dbReference>
<keyword evidence="2 3" id="KW-0802">TPR repeat</keyword>
<sequence>MFSTKQLISFFCLLIMVGLFSCDSEKEKKEATQFFLRGNQKFKEKEYFEAIKWYSEAILKKKDFSDAYYNRGLIYEQLEKNEEALTDFSEAVELDTRFGPALFKKVEMLQNMKRLDEAELEAQKLVKLFPDSSACYRLQGDIFFEKESNNQALASYEKAIQIDSNSVEALINKGVVLQTMGELDLAEKAFQHALTKGKYKHLIYNNLGYLEIERRQWKLAEKWVRKALEIEPNNALFLKNLAKINKELALK</sequence>
<dbReference type="OrthoDB" id="9780183at2"/>
<accession>A0A2S2DVP9</accession>
<dbReference type="Proteomes" id="UP000245468">
    <property type="component" value="Chromosome"/>
</dbReference>
<dbReference type="EMBL" id="CP029346">
    <property type="protein sequence ID" value="AWL09455.1"/>
    <property type="molecule type" value="Genomic_DNA"/>
</dbReference>
<name>A0A2S2DVP9_9BACT</name>
<protein>
    <submittedName>
        <fullName evidence="5">Serine/threonine-protein phosphatase</fullName>
    </submittedName>
</protein>
<feature type="repeat" description="TPR" evidence="3">
    <location>
        <begin position="201"/>
        <end position="234"/>
    </location>
</feature>
<feature type="repeat" description="TPR" evidence="3">
    <location>
        <begin position="65"/>
        <end position="98"/>
    </location>
</feature>
<keyword evidence="1" id="KW-0677">Repeat</keyword>
<dbReference type="SMART" id="SM00028">
    <property type="entry name" value="TPR"/>
    <property type="match status" value="6"/>
</dbReference>
<dbReference type="InterPro" id="IPR019734">
    <property type="entry name" value="TPR_rpt"/>
</dbReference>
<dbReference type="Pfam" id="PF00515">
    <property type="entry name" value="TPR_1"/>
    <property type="match status" value="1"/>
</dbReference>
<dbReference type="Pfam" id="PF13174">
    <property type="entry name" value="TPR_6"/>
    <property type="match status" value="1"/>
</dbReference>
<evidence type="ECO:0000256" key="4">
    <source>
        <dbReference type="SAM" id="SignalP"/>
    </source>
</evidence>
<dbReference type="PROSITE" id="PS50293">
    <property type="entry name" value="TPR_REGION"/>
    <property type="match status" value="1"/>
</dbReference>
<dbReference type="SUPFAM" id="SSF48452">
    <property type="entry name" value="TPR-like"/>
    <property type="match status" value="2"/>
</dbReference>
<dbReference type="KEGG" id="psez:HME7025_01602"/>
<evidence type="ECO:0000313" key="6">
    <source>
        <dbReference type="Proteomes" id="UP000245468"/>
    </source>
</evidence>
<dbReference type="RefSeq" id="WP_109323141.1">
    <property type="nucleotide sequence ID" value="NZ_JAANOK010000003.1"/>
</dbReference>
<dbReference type="PANTHER" id="PTHR44858">
    <property type="entry name" value="TETRATRICOPEPTIDE REPEAT PROTEIN 6"/>
    <property type="match status" value="1"/>
</dbReference>
<evidence type="ECO:0000256" key="2">
    <source>
        <dbReference type="ARBA" id="ARBA00022803"/>
    </source>
</evidence>
<gene>
    <name evidence="5" type="ORF">HME7025_01602</name>
</gene>
<keyword evidence="4" id="KW-0732">Signal</keyword>
<feature type="signal peptide" evidence="4">
    <location>
        <begin position="1"/>
        <end position="21"/>
    </location>
</feature>
<dbReference type="AlphaFoldDB" id="A0A2S2DVP9"/>
<proteinExistence type="predicted"/>
<dbReference type="PROSITE" id="PS50005">
    <property type="entry name" value="TPR"/>
    <property type="match status" value="3"/>
</dbReference>
<reference evidence="6" key="1">
    <citation type="submission" date="2018-05" db="EMBL/GenBank/DDBJ databases">
        <title>Pseudarcicella sp. HME7025 Genome sequencing and assembly.</title>
        <authorList>
            <person name="Kim H."/>
            <person name="Kang H."/>
            <person name="Joh K."/>
        </authorList>
    </citation>
    <scope>NUCLEOTIDE SEQUENCE [LARGE SCALE GENOMIC DNA]</scope>
    <source>
        <strain evidence="6">HME7025</strain>
    </source>
</reference>
<evidence type="ECO:0000256" key="3">
    <source>
        <dbReference type="PROSITE-ProRule" id="PRU00339"/>
    </source>
</evidence>
<keyword evidence="6" id="KW-1185">Reference proteome</keyword>
<dbReference type="PROSITE" id="PS51257">
    <property type="entry name" value="PROKAR_LIPOPROTEIN"/>
    <property type="match status" value="1"/>
</dbReference>
<dbReference type="PANTHER" id="PTHR44858:SF1">
    <property type="entry name" value="UDP-N-ACETYLGLUCOSAMINE--PEPTIDE N-ACETYLGLUCOSAMINYLTRANSFERASE SPINDLY-RELATED"/>
    <property type="match status" value="1"/>
</dbReference>
<dbReference type="Gene3D" id="1.25.40.10">
    <property type="entry name" value="Tetratricopeptide repeat domain"/>
    <property type="match status" value="2"/>
</dbReference>
<feature type="chain" id="PRO_5015595908" evidence="4">
    <location>
        <begin position="22"/>
        <end position="251"/>
    </location>
</feature>